<evidence type="ECO:0008006" key="3">
    <source>
        <dbReference type="Google" id="ProtNLM"/>
    </source>
</evidence>
<dbReference type="RefSeq" id="WP_204682233.1">
    <property type="nucleotide sequence ID" value="NZ_JADIKE010000036.1"/>
</dbReference>
<accession>A0ABS2K481</accession>
<sequence length="1350" mass="136905">MNLSNLPVSGTYTVIVSPNYGLPATAQFSVVPGDTGTLVSNSASQSYAVNVSGQNVYMTFTATQNENLELAFNNVNVTGGSSNQFYVNVYNQAGSQIAGFSCSGTSPGASCIQHLWYLAAGTYTVVATPNYGGAINFNALLQDDLIGPAVATGSTANISLGAGQVDRLTFNANVGDTVVLDVSGVTTTPSGQPVTFTVYSPGVGQAITTNTSSFASLSPSSSQTVNLSNLPATGTYTVTVSPNYGLPAAAQFSVVSDTAGAAPTYGTPTLAVGGATQGESSVSAGQSVTMTFNATQGDNLEVGFSNVSVTGGSEFLYNIYNSGGANISGEQGCFAGSNCRFSLWNLAAGTYTVVASPVGSTGPISFSAQVQPDTIGPALTVNTPVAVNLGVGQVERYTFTANAGDTYALQLSGVTNGPVYANVYRPDTGAITTGNYYTTFNTGSSQTINLTSLPVSGTYTVVIYTGGVAWGTPATAQLTLASGVTGTLTSGGAIQNYASSVSGQSVYVSFNANQGDNLEVSFSNVSVTGGSEFLYNIYNSGGANISGEQGCFAGSNCRFSLWNLAAGTYTVVASPVGSTGPISFSAQVQPDTIGPALTVNTPVAVNLGVGQVERYTFTANAGDTYALQLSGVTSGPVYANVYRPDTGAITTGNYYTTFNTGSSQTINLTSLPVSGTYTVVIYTGGVAWGTPATAQLTLAPGVTGTLTSGGAIQNYASPVSGQSVYVSFNANQGDNLEVSFSNVSVTGGSEFLYNIYNSGGANISGEQGCFAGSNCRFSLWNLAAGTYTVVASPVGSTGPISFSAQVQPDTIGPALTVNTPVAVNLGVGQVERYTFTANAGDTYALQLSGVTSGPVYANVYRPDTGAITTGNYYTTFNTSSSQAINLTNLPVSGTYTVVVYSGGAAASAQLMLTSGAAGTLNSGGAIENFAGTVGNQDAYVTFNANQGDNLEFNFSNVSVTNGSEFEINIYNASGVNISGLQPCFSSDCRFALWNMPAGTYTVVVSPSGSTGVVSFSAQIQPDIIGPALTANTPVTVNLGAGQVERYTFTANAGDTYALQLSGVTGGPVYANVYRPDTGAITTGNYYTTFNTSSSQTISLTNLPASGTYTVVVYTAGPAAAAQLALLPNTTGTLSTTGSIGNFAASGAGDEVPMTFYAAAGSNLELTLSNVNASGASTNGFEVFVTDPNGSQVANFYCYASSPGSSCAQPLWNLIAGTYSISAVPVFGGTISFSAQLSPDLVGPALSAGTAANISLAAGQAERVTFNANQGGNIVLQLAGVSTTPANQNLYVDVYEPDVGEITTADAYGSFETSGSNSLSLTNLPVSGTYTAVIRTGTGIPASAQLSYATQ</sequence>
<gene>
    <name evidence="1" type="ORF">ISP19_11535</name>
</gene>
<name>A0ABS2K481_9GAMM</name>
<reference evidence="1" key="1">
    <citation type="submission" date="2020-10" db="EMBL/GenBank/DDBJ databases">
        <title>Phylogeny of dyella-like bacteria.</title>
        <authorList>
            <person name="Fu J."/>
        </authorList>
    </citation>
    <scope>NUCLEOTIDE SEQUENCE</scope>
    <source>
        <strain evidence="1">DHOC52</strain>
    </source>
</reference>
<dbReference type="Proteomes" id="UP001430149">
    <property type="component" value="Unassembled WGS sequence"/>
</dbReference>
<protein>
    <recommendedName>
        <fullName evidence="3">Pre-peptidase C-terminal domain-containing protein</fullName>
    </recommendedName>
</protein>
<keyword evidence="2" id="KW-1185">Reference proteome</keyword>
<evidence type="ECO:0000313" key="1">
    <source>
        <dbReference type="EMBL" id="MBM7125999.1"/>
    </source>
</evidence>
<proteinExistence type="predicted"/>
<comment type="caution">
    <text evidence="1">The sequence shown here is derived from an EMBL/GenBank/DDBJ whole genome shotgun (WGS) entry which is preliminary data.</text>
</comment>
<dbReference type="Gene3D" id="2.60.120.380">
    <property type="match status" value="5"/>
</dbReference>
<evidence type="ECO:0000313" key="2">
    <source>
        <dbReference type="Proteomes" id="UP001430149"/>
    </source>
</evidence>
<dbReference type="EMBL" id="JADIKE010000036">
    <property type="protein sequence ID" value="MBM7125999.1"/>
    <property type="molecule type" value="Genomic_DNA"/>
</dbReference>
<organism evidence="1 2">
    <name type="scientific">Dyella flava</name>
    <dbReference type="NCBI Taxonomy" id="1920170"/>
    <lineage>
        <taxon>Bacteria</taxon>
        <taxon>Pseudomonadati</taxon>
        <taxon>Pseudomonadota</taxon>
        <taxon>Gammaproteobacteria</taxon>
        <taxon>Lysobacterales</taxon>
        <taxon>Rhodanobacteraceae</taxon>
        <taxon>Dyella</taxon>
    </lineage>
</organism>